<evidence type="ECO:0000313" key="3">
    <source>
        <dbReference type="Proteomes" id="UP000325081"/>
    </source>
</evidence>
<gene>
    <name evidence="2" type="ORF">STAS_32657</name>
</gene>
<feature type="compositionally biased region" description="Pro residues" evidence="1">
    <location>
        <begin position="35"/>
        <end position="49"/>
    </location>
</feature>
<dbReference type="Proteomes" id="UP000325081">
    <property type="component" value="Unassembled WGS sequence"/>
</dbReference>
<evidence type="ECO:0000313" key="2">
    <source>
        <dbReference type="EMBL" id="GER55020.1"/>
    </source>
</evidence>
<feature type="region of interest" description="Disordered" evidence="1">
    <location>
        <begin position="266"/>
        <end position="310"/>
    </location>
</feature>
<sequence length="473" mass="51673">MLPVVPSKGRTPVVAAILDQGPQPPATAATTSPAGTPPAPPHIAAPHPPRLCHTSPPAATLPDQIPASPATASVHMLRAVLLEKTTSSRRRRRVVPPEKTSSYRRRRLDVPPEKTTSSHRRRRAVPQEKTTSSRRRRRAVPPEKTTSSRLPTSVDLCHLGSSHLAGNRYRRRRLRGDAPVARRWARTDGCWRKAAAMWWSDCWTVLISYSSRLSLNSGVRLIGDLRAAETATARPSKLRLERWDLGSCGDWRAANLQGEAAVSTVERRVTSGKGQRDLRSFDSSGGTSARINDRRDANQRPRDSPQGPTFLLALHADTGGACHHLRHIRHPAPLSAGAIVDQHQPLLQPPLRPPAPPKQVVDAAHHLHQNHPVPGPNAAEPHRAVQPDLRRQRRAPYPAPLPKAAAPPRRAELPERQLHRVTRQDVDVAAGGAGRHHATATGDRPAPQPRTRLHVVQVHRAGVYVGAVRPGGA</sequence>
<name>A0A5A7RCH8_STRAF</name>
<protein>
    <submittedName>
        <fullName evidence="2">Titin</fullName>
    </submittedName>
</protein>
<feature type="compositionally biased region" description="Basic and acidic residues" evidence="1">
    <location>
        <begin position="266"/>
        <end position="280"/>
    </location>
</feature>
<reference evidence="3" key="1">
    <citation type="journal article" date="2019" name="Curr. Biol.">
        <title>Genome Sequence of Striga asiatica Provides Insight into the Evolution of Plant Parasitism.</title>
        <authorList>
            <person name="Yoshida S."/>
            <person name="Kim S."/>
            <person name="Wafula E.K."/>
            <person name="Tanskanen J."/>
            <person name="Kim Y.M."/>
            <person name="Honaas L."/>
            <person name="Yang Z."/>
            <person name="Spallek T."/>
            <person name="Conn C.E."/>
            <person name="Ichihashi Y."/>
            <person name="Cheong K."/>
            <person name="Cui S."/>
            <person name="Der J.P."/>
            <person name="Gundlach H."/>
            <person name="Jiao Y."/>
            <person name="Hori C."/>
            <person name="Ishida J.K."/>
            <person name="Kasahara H."/>
            <person name="Kiba T."/>
            <person name="Kim M.S."/>
            <person name="Koo N."/>
            <person name="Laohavisit A."/>
            <person name="Lee Y.H."/>
            <person name="Lumba S."/>
            <person name="McCourt P."/>
            <person name="Mortimer J.C."/>
            <person name="Mutuku J.M."/>
            <person name="Nomura T."/>
            <person name="Sasaki-Sekimoto Y."/>
            <person name="Seto Y."/>
            <person name="Wang Y."/>
            <person name="Wakatake T."/>
            <person name="Sakakibara H."/>
            <person name="Demura T."/>
            <person name="Yamaguchi S."/>
            <person name="Yoneyama K."/>
            <person name="Manabe R.I."/>
            <person name="Nelson D.C."/>
            <person name="Schulman A.H."/>
            <person name="Timko M.P."/>
            <person name="dePamphilis C.W."/>
            <person name="Choi D."/>
            <person name="Shirasu K."/>
        </authorList>
    </citation>
    <scope>NUCLEOTIDE SEQUENCE [LARGE SCALE GENOMIC DNA]</scope>
    <source>
        <strain evidence="3">cv. UVA1</strain>
    </source>
</reference>
<keyword evidence="3" id="KW-1185">Reference proteome</keyword>
<feature type="region of interest" description="Disordered" evidence="1">
    <location>
        <begin position="83"/>
        <end position="151"/>
    </location>
</feature>
<feature type="region of interest" description="Disordered" evidence="1">
    <location>
        <begin position="390"/>
        <end position="411"/>
    </location>
</feature>
<feature type="compositionally biased region" description="Basic and acidic residues" evidence="1">
    <location>
        <begin position="291"/>
        <end position="303"/>
    </location>
</feature>
<dbReference type="AlphaFoldDB" id="A0A5A7RCH8"/>
<feature type="region of interest" description="Disordered" evidence="1">
    <location>
        <begin position="429"/>
        <end position="449"/>
    </location>
</feature>
<organism evidence="2 3">
    <name type="scientific">Striga asiatica</name>
    <name type="common">Asiatic witchweed</name>
    <name type="synonym">Buchnera asiatica</name>
    <dbReference type="NCBI Taxonomy" id="4170"/>
    <lineage>
        <taxon>Eukaryota</taxon>
        <taxon>Viridiplantae</taxon>
        <taxon>Streptophyta</taxon>
        <taxon>Embryophyta</taxon>
        <taxon>Tracheophyta</taxon>
        <taxon>Spermatophyta</taxon>
        <taxon>Magnoliopsida</taxon>
        <taxon>eudicotyledons</taxon>
        <taxon>Gunneridae</taxon>
        <taxon>Pentapetalae</taxon>
        <taxon>asterids</taxon>
        <taxon>lamiids</taxon>
        <taxon>Lamiales</taxon>
        <taxon>Orobanchaceae</taxon>
        <taxon>Buchnereae</taxon>
        <taxon>Striga</taxon>
    </lineage>
</organism>
<comment type="caution">
    <text evidence="2">The sequence shown here is derived from an EMBL/GenBank/DDBJ whole genome shotgun (WGS) entry which is preliminary data.</text>
</comment>
<evidence type="ECO:0000256" key="1">
    <source>
        <dbReference type="SAM" id="MobiDB-lite"/>
    </source>
</evidence>
<proteinExistence type="predicted"/>
<accession>A0A5A7RCH8</accession>
<dbReference type="EMBL" id="BKCP01011625">
    <property type="protein sequence ID" value="GER55020.1"/>
    <property type="molecule type" value="Genomic_DNA"/>
</dbReference>
<feature type="compositionally biased region" description="Polar residues" evidence="1">
    <location>
        <begin position="281"/>
        <end position="290"/>
    </location>
</feature>
<feature type="region of interest" description="Disordered" evidence="1">
    <location>
        <begin position="18"/>
        <end position="66"/>
    </location>
</feature>